<keyword evidence="1" id="KW-1133">Transmembrane helix</keyword>
<keyword evidence="1" id="KW-0472">Membrane</keyword>
<comment type="caution">
    <text evidence="2">The sequence shown here is derived from an EMBL/GenBank/DDBJ whole genome shotgun (WGS) entry which is preliminary data.</text>
</comment>
<feature type="transmembrane region" description="Helical" evidence="1">
    <location>
        <begin position="58"/>
        <end position="80"/>
    </location>
</feature>
<dbReference type="Proteomes" id="UP001201812">
    <property type="component" value="Unassembled WGS sequence"/>
</dbReference>
<reference evidence="2" key="1">
    <citation type="submission" date="2022-01" db="EMBL/GenBank/DDBJ databases">
        <title>Genome Sequence Resource for Two Populations of Ditylenchus destructor, the Migratory Endoparasitic Phytonematode.</title>
        <authorList>
            <person name="Zhang H."/>
            <person name="Lin R."/>
            <person name="Xie B."/>
        </authorList>
    </citation>
    <scope>NUCLEOTIDE SEQUENCE</scope>
    <source>
        <strain evidence="2">BazhouSP</strain>
    </source>
</reference>
<dbReference type="AlphaFoldDB" id="A0AAD4R2X9"/>
<evidence type="ECO:0000313" key="3">
    <source>
        <dbReference type="Proteomes" id="UP001201812"/>
    </source>
</evidence>
<feature type="transmembrane region" description="Helical" evidence="1">
    <location>
        <begin position="120"/>
        <end position="138"/>
    </location>
</feature>
<keyword evidence="3" id="KW-1185">Reference proteome</keyword>
<proteinExistence type="predicted"/>
<gene>
    <name evidence="2" type="ORF">DdX_05981</name>
</gene>
<evidence type="ECO:0000313" key="2">
    <source>
        <dbReference type="EMBL" id="KAI1718870.1"/>
    </source>
</evidence>
<organism evidence="2 3">
    <name type="scientific">Ditylenchus destructor</name>
    <dbReference type="NCBI Taxonomy" id="166010"/>
    <lineage>
        <taxon>Eukaryota</taxon>
        <taxon>Metazoa</taxon>
        <taxon>Ecdysozoa</taxon>
        <taxon>Nematoda</taxon>
        <taxon>Chromadorea</taxon>
        <taxon>Rhabditida</taxon>
        <taxon>Tylenchina</taxon>
        <taxon>Tylenchomorpha</taxon>
        <taxon>Sphaerularioidea</taxon>
        <taxon>Anguinidae</taxon>
        <taxon>Anguininae</taxon>
        <taxon>Ditylenchus</taxon>
    </lineage>
</organism>
<keyword evidence="1" id="KW-0812">Transmembrane</keyword>
<feature type="transmembrane region" description="Helical" evidence="1">
    <location>
        <begin position="28"/>
        <end position="46"/>
    </location>
</feature>
<dbReference type="EMBL" id="JAKKPZ010000007">
    <property type="protein sequence ID" value="KAI1718870.1"/>
    <property type="molecule type" value="Genomic_DNA"/>
</dbReference>
<accession>A0AAD4R2X9</accession>
<sequence length="259" mass="28883">MFAIYASAFVFAVERIVGSLMISGMRSSTKICIVAILLVLQVSTELKRYNFAVYENIIATESTFPIASSIVALFVLNVVLDRNFVDTVSTLFHQEIAPIAQLPAEEKAIKNIQWMECQSLLIPFTSLIIVVIIMAQLWSKSEPDAFYEHVGSDVAQEFDTKIEDFYENKSEAVSLSESTSNNSKLSCKKDIGETLQHSCRDMTLAPAVAADKMEVEARSEVVEVANEFDAKDNVQMRKLRKTSSLSQEDIATIMDLEKS</sequence>
<evidence type="ECO:0000256" key="1">
    <source>
        <dbReference type="SAM" id="Phobius"/>
    </source>
</evidence>
<name>A0AAD4R2X9_9BILA</name>
<protein>
    <submittedName>
        <fullName evidence="2">Uncharacterized protein</fullName>
    </submittedName>
</protein>